<evidence type="ECO:0000313" key="3">
    <source>
        <dbReference type="WBParaSite" id="OFLC_0000819201-mRNA-1"/>
    </source>
</evidence>
<reference evidence="1 2" key="2">
    <citation type="submission" date="2018-11" db="EMBL/GenBank/DDBJ databases">
        <authorList>
            <consortium name="Pathogen Informatics"/>
        </authorList>
    </citation>
    <scope>NUCLEOTIDE SEQUENCE [LARGE SCALE GENOMIC DNA]</scope>
</reference>
<dbReference type="STRING" id="387005.A0A183HL31"/>
<evidence type="ECO:0000313" key="2">
    <source>
        <dbReference type="Proteomes" id="UP000267606"/>
    </source>
</evidence>
<sequence length="168" mass="18907">MVGSVVKKVIPVGEKKSLKETYPDHETRILHQLERKLATTQLSCVKITPESRKKFQTGKTMKSKSLFLSGEGAIQESDERHALAEHLRSIAPFNRRWQVTETINEGTYGVVFAVRDVETGVHGVIKVAKSVGKDAGNQAAEWEGFVLEKIYKSVSFLLHLHKIKKFAY</sequence>
<dbReference type="EMBL" id="UZAJ01009068">
    <property type="protein sequence ID" value="VDO54475.1"/>
    <property type="molecule type" value="Genomic_DNA"/>
</dbReference>
<reference evidence="3" key="1">
    <citation type="submission" date="2016-06" db="UniProtKB">
        <authorList>
            <consortium name="WormBaseParasite"/>
        </authorList>
    </citation>
    <scope>IDENTIFICATION</scope>
</reference>
<organism evidence="3">
    <name type="scientific">Onchocerca flexuosa</name>
    <dbReference type="NCBI Taxonomy" id="387005"/>
    <lineage>
        <taxon>Eukaryota</taxon>
        <taxon>Metazoa</taxon>
        <taxon>Ecdysozoa</taxon>
        <taxon>Nematoda</taxon>
        <taxon>Chromadorea</taxon>
        <taxon>Rhabditida</taxon>
        <taxon>Spirurina</taxon>
        <taxon>Spiruromorpha</taxon>
        <taxon>Filarioidea</taxon>
        <taxon>Onchocercidae</taxon>
        <taxon>Onchocerca</taxon>
    </lineage>
</organism>
<name>A0A183HL31_9BILA</name>
<keyword evidence="2" id="KW-1185">Reference proteome</keyword>
<dbReference type="WBParaSite" id="OFLC_0000819201-mRNA-1">
    <property type="protein sequence ID" value="OFLC_0000819201-mRNA-1"/>
    <property type="gene ID" value="OFLC_0000819201"/>
</dbReference>
<dbReference type="AlphaFoldDB" id="A0A183HL31"/>
<dbReference type="SUPFAM" id="SSF56112">
    <property type="entry name" value="Protein kinase-like (PK-like)"/>
    <property type="match status" value="1"/>
</dbReference>
<dbReference type="Gene3D" id="3.30.200.20">
    <property type="entry name" value="Phosphorylase Kinase, domain 1"/>
    <property type="match status" value="1"/>
</dbReference>
<protein>
    <submittedName>
        <fullName evidence="3">Protein kinase domain-containing protein</fullName>
    </submittedName>
</protein>
<evidence type="ECO:0000313" key="1">
    <source>
        <dbReference type="EMBL" id="VDO54475.1"/>
    </source>
</evidence>
<accession>A0A183HL31</accession>
<proteinExistence type="predicted"/>
<dbReference type="InterPro" id="IPR011009">
    <property type="entry name" value="Kinase-like_dom_sf"/>
</dbReference>
<gene>
    <name evidence="1" type="ORF">OFLC_LOCUS8192</name>
</gene>
<dbReference type="Proteomes" id="UP000267606">
    <property type="component" value="Unassembled WGS sequence"/>
</dbReference>